<dbReference type="PROSITE" id="PS00624">
    <property type="entry name" value="GMC_OXRED_2"/>
    <property type="match status" value="1"/>
</dbReference>
<dbReference type="InterPro" id="IPR012132">
    <property type="entry name" value="GMC_OxRdtase"/>
</dbReference>
<dbReference type="Gene3D" id="3.30.560.10">
    <property type="entry name" value="Glucose Oxidase, domain 3"/>
    <property type="match status" value="1"/>
</dbReference>
<dbReference type="GO" id="GO:0016614">
    <property type="term" value="F:oxidoreductase activity, acting on CH-OH group of donors"/>
    <property type="evidence" value="ECO:0007669"/>
    <property type="project" value="InterPro"/>
</dbReference>
<reference evidence="4" key="1">
    <citation type="submission" date="2014-12" db="EMBL/GenBank/DDBJ databases">
        <title>Genome Sequence of Valsa Canker Pathogens Uncovers a Specific Adaption of Colonization on Woody Bark.</title>
        <authorList>
            <person name="Yin Z."/>
            <person name="Liu H."/>
            <person name="Gao X."/>
            <person name="Li Z."/>
            <person name="Song N."/>
            <person name="Ke X."/>
            <person name="Dai Q."/>
            <person name="Wu Y."/>
            <person name="Sun Y."/>
            <person name="Xu J.-R."/>
            <person name="Kang Z.K."/>
            <person name="Wang L."/>
            <person name="Huang L."/>
        </authorList>
    </citation>
    <scope>NUCLEOTIDE SEQUENCE [LARGE SCALE GENOMIC DNA]</scope>
    <source>
        <strain evidence="4">03-8</strain>
    </source>
</reference>
<dbReference type="SUPFAM" id="SSF51905">
    <property type="entry name" value="FAD/NAD(P)-binding domain"/>
    <property type="match status" value="1"/>
</dbReference>
<sequence length="603" mass="65661">MGLYHKLPEDITEVDVIVAGGGAAGCIVAGRLAEADSKLSILVIESGPNNYGDPAVVVPAFWLSHMDPNDKYIRAYKAPASQFLAGREPIVPVSRVLGGGSSINMLLYSRPQRSEIDAWNTPGWSADEVLKYMKKYESYHGPPGSEDRHGYDGPLYIGPGNYRGKVLENDFINTVAQLGWPEIDDINTLDHINGSMRALRYVNPDGKRQDVVHAYLHPKLQSGNYPNLHVLVETDVERVLFDDNKKAVGVVCRPCADFQPGTEQDPPRTIKARKQVVLSAGALGSPQILERSGVGSPGVLARAGVPLVAPVPGVGENYLDHHIMLYPYKTSVGPEETMDGLLAGRLNLAELIPKNDPILSWNGVDVQSKLRPSDADVASLGPEFQAAWDKEFRAFPDKPMMIVSIVSCFTGDPSSVPAGQYMGIATFSLHPFSRGHIHITGPKFSDPHDLDPGFLEDENEIDLKKHLWMYKKQREMIRRMETFTGEIAAGHPEFPSGSKAAVIETRAEVTHDVEYSPEDDKAIVKFLRERLASCWHSMGTCKMAPLADGGVVDPDLNVYGVQGLKVADLSIPPSNVGSNTCSVAMAIGEKAADIIIQELGLAK</sequence>
<keyword evidence="5" id="KW-1185">Reference proteome</keyword>
<accession>A0A194W8J6</accession>
<dbReference type="SUPFAM" id="SSF54373">
    <property type="entry name" value="FAD-linked reductases, C-terminal domain"/>
    <property type="match status" value="1"/>
</dbReference>
<dbReference type="InterPro" id="IPR000172">
    <property type="entry name" value="GMC_OxRdtase_N"/>
</dbReference>
<dbReference type="PANTHER" id="PTHR11552">
    <property type="entry name" value="GLUCOSE-METHANOL-CHOLINE GMC OXIDOREDUCTASE"/>
    <property type="match status" value="1"/>
</dbReference>
<dbReference type="InterPro" id="IPR007867">
    <property type="entry name" value="GMC_OxRtase_C"/>
</dbReference>
<organism evidence="4 5">
    <name type="scientific">Cytospora mali</name>
    <name type="common">Apple Valsa canker fungus</name>
    <name type="synonym">Valsa mali</name>
    <dbReference type="NCBI Taxonomy" id="578113"/>
    <lineage>
        <taxon>Eukaryota</taxon>
        <taxon>Fungi</taxon>
        <taxon>Dikarya</taxon>
        <taxon>Ascomycota</taxon>
        <taxon>Pezizomycotina</taxon>
        <taxon>Sordariomycetes</taxon>
        <taxon>Sordariomycetidae</taxon>
        <taxon>Diaporthales</taxon>
        <taxon>Cytosporaceae</taxon>
        <taxon>Cytospora</taxon>
    </lineage>
</organism>
<dbReference type="PANTHER" id="PTHR11552:SF78">
    <property type="entry name" value="GLUCOSE-METHANOL-CHOLINE OXIDOREDUCTASE N-TERMINAL DOMAIN-CONTAINING PROTEIN"/>
    <property type="match status" value="1"/>
</dbReference>
<feature type="binding site" evidence="2">
    <location>
        <position position="96"/>
    </location>
    <ligand>
        <name>FAD</name>
        <dbReference type="ChEBI" id="CHEBI:57692"/>
    </ligand>
</feature>
<keyword evidence="2" id="KW-0274">FAD</keyword>
<protein>
    <submittedName>
        <fullName evidence="4">Alcohol oxidase</fullName>
    </submittedName>
</protein>
<dbReference type="GO" id="GO:0050660">
    <property type="term" value="F:flavin adenine dinucleotide binding"/>
    <property type="evidence" value="ECO:0007669"/>
    <property type="project" value="InterPro"/>
</dbReference>
<gene>
    <name evidence="4" type="ORF">VM1G_08001</name>
</gene>
<keyword evidence="2" id="KW-0285">Flavoprotein</keyword>
<dbReference type="Gene3D" id="3.50.50.60">
    <property type="entry name" value="FAD/NAD(P)-binding domain"/>
    <property type="match status" value="1"/>
</dbReference>
<dbReference type="Pfam" id="PF05199">
    <property type="entry name" value="GMC_oxred_C"/>
    <property type="match status" value="1"/>
</dbReference>
<dbReference type="PIRSF" id="PIRSF000137">
    <property type="entry name" value="Alcohol_oxidase"/>
    <property type="match status" value="1"/>
</dbReference>
<dbReference type="SMR" id="A0A194W8J6"/>
<evidence type="ECO:0000313" key="5">
    <source>
        <dbReference type="Proteomes" id="UP000078559"/>
    </source>
</evidence>
<dbReference type="Pfam" id="PF00732">
    <property type="entry name" value="GMC_oxred_N"/>
    <property type="match status" value="1"/>
</dbReference>
<dbReference type="EMBL" id="CM003105">
    <property type="protein sequence ID" value="KUI72395.1"/>
    <property type="molecule type" value="Genomic_DNA"/>
</dbReference>
<dbReference type="Proteomes" id="UP000078559">
    <property type="component" value="Chromosome 8"/>
</dbReference>
<comment type="cofactor">
    <cofactor evidence="2">
        <name>FAD</name>
        <dbReference type="ChEBI" id="CHEBI:57692"/>
    </cofactor>
</comment>
<dbReference type="OrthoDB" id="269227at2759"/>
<dbReference type="PROSITE" id="PS51257">
    <property type="entry name" value="PROKAR_LIPOPROTEIN"/>
    <property type="match status" value="1"/>
</dbReference>
<dbReference type="InterPro" id="IPR036188">
    <property type="entry name" value="FAD/NAD-bd_sf"/>
</dbReference>
<feature type="domain" description="Glucose-methanol-choline oxidoreductase N-terminal" evidence="3">
    <location>
        <begin position="281"/>
        <end position="295"/>
    </location>
</feature>
<comment type="similarity">
    <text evidence="1">Belongs to the GMC oxidoreductase family.</text>
</comment>
<proteinExistence type="inferred from homology"/>
<name>A0A194W8J6_CYTMA</name>
<dbReference type="AlphaFoldDB" id="A0A194W8J6"/>
<evidence type="ECO:0000256" key="1">
    <source>
        <dbReference type="ARBA" id="ARBA00010790"/>
    </source>
</evidence>
<evidence type="ECO:0000256" key="2">
    <source>
        <dbReference type="PIRSR" id="PIRSR000137-2"/>
    </source>
</evidence>
<feature type="binding site" evidence="2">
    <location>
        <position position="236"/>
    </location>
    <ligand>
        <name>FAD</name>
        <dbReference type="ChEBI" id="CHEBI:57692"/>
    </ligand>
</feature>
<feature type="binding site" evidence="2">
    <location>
        <begin position="535"/>
        <end position="536"/>
    </location>
    <ligand>
        <name>FAD</name>
        <dbReference type="ChEBI" id="CHEBI:57692"/>
    </ligand>
</feature>
<evidence type="ECO:0000313" key="4">
    <source>
        <dbReference type="EMBL" id="KUI72395.1"/>
    </source>
</evidence>
<evidence type="ECO:0000259" key="3">
    <source>
        <dbReference type="PROSITE" id="PS00624"/>
    </source>
</evidence>